<protein>
    <recommendedName>
        <fullName evidence="4">MFS transporter</fullName>
    </recommendedName>
</protein>
<proteinExistence type="predicted"/>
<feature type="transmembrane region" description="Helical" evidence="1">
    <location>
        <begin position="69"/>
        <end position="90"/>
    </location>
</feature>
<evidence type="ECO:0000313" key="2">
    <source>
        <dbReference type="EMBL" id="HAE49896.1"/>
    </source>
</evidence>
<feature type="transmembrane region" description="Helical" evidence="1">
    <location>
        <begin position="102"/>
        <end position="123"/>
    </location>
</feature>
<feature type="transmembrane region" description="Helical" evidence="1">
    <location>
        <begin position="44"/>
        <end position="62"/>
    </location>
</feature>
<accession>A0A3B9IQ87</accession>
<organism evidence="2 3">
    <name type="scientific">Tistrella mobilis</name>
    <dbReference type="NCBI Taxonomy" id="171437"/>
    <lineage>
        <taxon>Bacteria</taxon>
        <taxon>Pseudomonadati</taxon>
        <taxon>Pseudomonadota</taxon>
        <taxon>Alphaproteobacteria</taxon>
        <taxon>Geminicoccales</taxon>
        <taxon>Geminicoccaceae</taxon>
        <taxon>Tistrella</taxon>
    </lineage>
</organism>
<dbReference type="AlphaFoldDB" id="A0A3B9IQ87"/>
<feature type="transmembrane region" description="Helical" evidence="1">
    <location>
        <begin position="135"/>
        <end position="157"/>
    </location>
</feature>
<sequence>MFWKIGPVSFLAQGAWLAYQGLWAGAWLAEVDGLAPVPAASTLMWLALAIVAGQLGFGLLADRLQRAGIGLWTITAATTTLFVAAQAAILLMPPGVLTRPLWIAYGLFTAGPIFTYALLSLALPARLSGRAISLLNLFATAAGFVLQYGVGAIIGLWDAPGDGIYPAAAHRTAFGVMLGLQVAALLWMLAPGWRPQPAAAGTLRTDTPAVRR</sequence>
<evidence type="ECO:0008006" key="4">
    <source>
        <dbReference type="Google" id="ProtNLM"/>
    </source>
</evidence>
<comment type="caution">
    <text evidence="2">The sequence shown here is derived from an EMBL/GenBank/DDBJ whole genome shotgun (WGS) entry which is preliminary data.</text>
</comment>
<keyword evidence="1" id="KW-0812">Transmembrane</keyword>
<evidence type="ECO:0000313" key="3">
    <source>
        <dbReference type="Proteomes" id="UP000257706"/>
    </source>
</evidence>
<dbReference type="EMBL" id="DMAI01000345">
    <property type="protein sequence ID" value="HAE49896.1"/>
    <property type="molecule type" value="Genomic_DNA"/>
</dbReference>
<dbReference type="InterPro" id="IPR036259">
    <property type="entry name" value="MFS_trans_sf"/>
</dbReference>
<evidence type="ECO:0000256" key="1">
    <source>
        <dbReference type="SAM" id="Phobius"/>
    </source>
</evidence>
<keyword evidence="1" id="KW-1133">Transmembrane helix</keyword>
<name>A0A3B9IQ87_9PROT</name>
<dbReference type="Proteomes" id="UP000257706">
    <property type="component" value="Unassembled WGS sequence"/>
</dbReference>
<gene>
    <name evidence="2" type="ORF">DCK97_21005</name>
</gene>
<reference evidence="2 3" key="1">
    <citation type="journal article" date="2018" name="Nat. Biotechnol.">
        <title>A standardized bacterial taxonomy based on genome phylogeny substantially revises the tree of life.</title>
        <authorList>
            <person name="Parks D.H."/>
            <person name="Chuvochina M."/>
            <person name="Waite D.W."/>
            <person name="Rinke C."/>
            <person name="Skarshewski A."/>
            <person name="Chaumeil P.A."/>
            <person name="Hugenholtz P."/>
        </authorList>
    </citation>
    <scope>NUCLEOTIDE SEQUENCE [LARGE SCALE GENOMIC DNA]</scope>
    <source>
        <strain evidence="2">UBA8739</strain>
    </source>
</reference>
<keyword evidence="1" id="KW-0472">Membrane</keyword>
<dbReference type="SUPFAM" id="SSF103473">
    <property type="entry name" value="MFS general substrate transporter"/>
    <property type="match status" value="1"/>
</dbReference>
<feature type="transmembrane region" description="Helical" evidence="1">
    <location>
        <begin position="169"/>
        <end position="190"/>
    </location>
</feature>